<dbReference type="AlphaFoldDB" id="A0A2T8F8P9"/>
<dbReference type="EMBL" id="QDGZ01000006">
    <property type="protein sequence ID" value="PVG82092.1"/>
    <property type="molecule type" value="Genomic_DNA"/>
</dbReference>
<evidence type="ECO:0000313" key="3">
    <source>
        <dbReference type="EMBL" id="PVG82092.1"/>
    </source>
</evidence>
<proteinExistence type="predicted"/>
<dbReference type="RefSeq" id="WP_116573159.1">
    <property type="nucleotide sequence ID" value="NZ_QDGZ01000006.1"/>
</dbReference>
<dbReference type="Gene3D" id="3.60.15.10">
    <property type="entry name" value="Ribonuclease Z/Hydroxyacylglutathione hydrolase-like"/>
    <property type="match status" value="1"/>
</dbReference>
<feature type="domain" description="Metallo-beta-lactamase" evidence="2">
    <location>
        <begin position="47"/>
        <end position="232"/>
    </location>
</feature>
<feature type="region of interest" description="Disordered" evidence="1">
    <location>
        <begin position="1"/>
        <end position="20"/>
    </location>
</feature>
<evidence type="ECO:0000256" key="1">
    <source>
        <dbReference type="SAM" id="MobiDB-lite"/>
    </source>
</evidence>
<dbReference type="GO" id="GO:0016787">
    <property type="term" value="F:hydrolase activity"/>
    <property type="evidence" value="ECO:0007669"/>
    <property type="project" value="UniProtKB-KW"/>
</dbReference>
<dbReference type="Proteomes" id="UP000246018">
    <property type="component" value="Unassembled WGS sequence"/>
</dbReference>
<dbReference type="PANTHER" id="PTHR42951:SF14">
    <property type="entry name" value="METALLO-BETA-LACTAMASE SUPERFAMILY PROTEIN"/>
    <property type="match status" value="1"/>
</dbReference>
<gene>
    <name evidence="3" type="ORF">DDE18_15545</name>
</gene>
<dbReference type="InterPro" id="IPR036866">
    <property type="entry name" value="RibonucZ/Hydroxyglut_hydro"/>
</dbReference>
<dbReference type="SMART" id="SM00849">
    <property type="entry name" value="Lactamase_B"/>
    <property type="match status" value="1"/>
</dbReference>
<dbReference type="InterPro" id="IPR050855">
    <property type="entry name" value="NDM-1-like"/>
</dbReference>
<dbReference type="SUPFAM" id="SSF56281">
    <property type="entry name" value="Metallo-hydrolase/oxidoreductase"/>
    <property type="match status" value="1"/>
</dbReference>
<organism evidence="3 4">
    <name type="scientific">Nocardioides gansuensis</name>
    <dbReference type="NCBI Taxonomy" id="2138300"/>
    <lineage>
        <taxon>Bacteria</taxon>
        <taxon>Bacillati</taxon>
        <taxon>Actinomycetota</taxon>
        <taxon>Actinomycetes</taxon>
        <taxon>Propionibacteriales</taxon>
        <taxon>Nocardioidaceae</taxon>
        <taxon>Nocardioides</taxon>
    </lineage>
</organism>
<dbReference type="InterPro" id="IPR001279">
    <property type="entry name" value="Metallo-B-lactamas"/>
</dbReference>
<dbReference type="CDD" id="cd07739">
    <property type="entry name" value="metallo-hydrolase-like_MBL-fold"/>
    <property type="match status" value="1"/>
</dbReference>
<sequence length="300" mass="33046">MDLDAKSPDASSESTPAVPQTRATVFNGRWPEIRTPYPGIETGTFPPSSSTIVSGPTEAVLIDAQYLKDDVRDLGDLIERTGKTLTTIYITHAHPDHYLGIGPLQERFPEAKCIALPHVVEAIPGAMAEYAELWEMMFGDTSVPYGALPDPFEGDTLYVDGSPLKIIEVKQADVHPTTIVHVPEIDVVIAGDAIYNEIHPMLGLSTPEEWSDWLETVDVVENLNPRMVVAGHRRPDGDDYAVKTMIAEMRAYIQQFAAAFEVAKDAKELTAIMTEKFPYHGQVWSLEFSAFAAFAARDAE</sequence>
<keyword evidence="4" id="KW-1185">Reference proteome</keyword>
<reference evidence="3 4" key="1">
    <citation type="submission" date="2018-04" db="EMBL/GenBank/DDBJ databases">
        <title>Genome of Nocardioides gansuensis WSJ-1.</title>
        <authorList>
            <person name="Wu S."/>
            <person name="Wang G."/>
        </authorList>
    </citation>
    <scope>NUCLEOTIDE SEQUENCE [LARGE SCALE GENOMIC DNA]</scope>
    <source>
        <strain evidence="3 4">WSJ-1</strain>
    </source>
</reference>
<dbReference type="PANTHER" id="PTHR42951">
    <property type="entry name" value="METALLO-BETA-LACTAMASE DOMAIN-CONTAINING"/>
    <property type="match status" value="1"/>
</dbReference>
<accession>A0A2T8F8P9</accession>
<evidence type="ECO:0000313" key="4">
    <source>
        <dbReference type="Proteomes" id="UP000246018"/>
    </source>
</evidence>
<protein>
    <submittedName>
        <fullName evidence="3">MBL fold metallo-hydrolase</fullName>
    </submittedName>
</protein>
<keyword evidence="3" id="KW-0378">Hydrolase</keyword>
<dbReference type="OrthoDB" id="2273115at2"/>
<evidence type="ECO:0000259" key="2">
    <source>
        <dbReference type="SMART" id="SM00849"/>
    </source>
</evidence>
<feature type="compositionally biased region" description="Polar residues" evidence="1">
    <location>
        <begin position="9"/>
        <end position="20"/>
    </location>
</feature>
<name>A0A2T8F8P9_9ACTN</name>
<comment type="caution">
    <text evidence="3">The sequence shown here is derived from an EMBL/GenBank/DDBJ whole genome shotgun (WGS) entry which is preliminary data.</text>
</comment>
<dbReference type="Pfam" id="PF00753">
    <property type="entry name" value="Lactamase_B"/>
    <property type="match status" value="1"/>
</dbReference>